<name>A0ABD5LTK0_PROMI</name>
<proteinExistence type="predicted"/>
<dbReference type="InterPro" id="IPR021237">
    <property type="entry name" value="SpeFL"/>
</dbReference>
<dbReference type="EMBL" id="JADQCH020000002">
    <property type="protein sequence ID" value="MEY2344698.1"/>
    <property type="molecule type" value="Genomic_DNA"/>
</dbReference>
<evidence type="ECO:0000313" key="1">
    <source>
        <dbReference type="EMBL" id="MEY2344698.1"/>
    </source>
</evidence>
<protein>
    <submittedName>
        <fullName evidence="1">Leader peptide SpeFL</fullName>
    </submittedName>
</protein>
<organism evidence="1">
    <name type="scientific">Proteus mirabilis</name>
    <dbReference type="NCBI Taxonomy" id="584"/>
    <lineage>
        <taxon>Bacteria</taxon>
        <taxon>Pseudomonadati</taxon>
        <taxon>Pseudomonadota</taxon>
        <taxon>Gammaproteobacteria</taxon>
        <taxon>Enterobacterales</taxon>
        <taxon>Morganellaceae</taxon>
        <taxon>Proteus</taxon>
    </lineage>
</organism>
<dbReference type="RefSeq" id="WP_223302956.1">
    <property type="nucleotide sequence ID" value="NZ_JAGSKK010000047.1"/>
</dbReference>
<reference evidence="1" key="1">
    <citation type="submission" date="2021-05" db="EMBL/GenBank/DDBJ databases">
        <title>First report of NDM-5 and VEB-6 producing Proteus mirabilis isolated from blood of a sepsis patient in Kolkata, India.</title>
        <authorList>
            <person name="Halder G."/>
            <person name="Chaudhuri B."/>
            <person name="Dutta S."/>
        </authorList>
    </citation>
    <scope>NUCLEOTIDE SEQUENCE [LARGE SCALE GENOMIC DNA]</scope>
    <source>
        <strain evidence="1">7049</strain>
    </source>
</reference>
<dbReference type="Pfam" id="PF10940">
    <property type="entry name" value="SpeFL"/>
    <property type="match status" value="1"/>
</dbReference>
<comment type="caution">
    <text evidence="1">The sequence shown here is derived from an EMBL/GenBank/DDBJ whole genome shotgun (WGS) entry which is preliminary data.</text>
</comment>
<gene>
    <name evidence="1" type="primary">speFL</name>
    <name evidence="1" type="ORF">I3679_014080</name>
</gene>
<accession>A0ABD5LTK0</accession>
<sequence>MTHIMMLSHFSCFSFNLFSAQR</sequence>
<dbReference type="AlphaFoldDB" id="A0ABD5LTK0"/>